<dbReference type="STRING" id="525909.Afer_1115"/>
<dbReference type="AlphaFoldDB" id="C7LZ90"/>
<evidence type="ECO:0000313" key="2">
    <source>
        <dbReference type="Proteomes" id="UP000000771"/>
    </source>
</evidence>
<name>C7LZ90_ACIFD</name>
<dbReference type="Proteomes" id="UP000000771">
    <property type="component" value="Chromosome"/>
</dbReference>
<gene>
    <name evidence="1" type="ordered locus">Afer_1115</name>
</gene>
<reference evidence="1 2" key="1">
    <citation type="journal article" date="2009" name="Stand. Genomic Sci.">
        <title>Complete genome sequence of Acidimicrobium ferrooxidans type strain (ICP).</title>
        <authorList>
            <person name="Clum A."/>
            <person name="Nolan M."/>
            <person name="Lang E."/>
            <person name="Glavina Del Rio T."/>
            <person name="Tice H."/>
            <person name="Copeland A."/>
            <person name="Cheng J.F."/>
            <person name="Lucas S."/>
            <person name="Chen F."/>
            <person name="Bruce D."/>
            <person name="Goodwin L."/>
            <person name="Pitluck S."/>
            <person name="Ivanova N."/>
            <person name="Mavrommatis K."/>
            <person name="Mikhailova N."/>
            <person name="Pati A."/>
            <person name="Chen A."/>
            <person name="Palaniappan K."/>
            <person name="Goker M."/>
            <person name="Spring S."/>
            <person name="Land M."/>
            <person name="Hauser L."/>
            <person name="Chang Y.J."/>
            <person name="Jeffries C.C."/>
            <person name="Chain P."/>
            <person name="Bristow J."/>
            <person name="Eisen J.A."/>
            <person name="Markowitz V."/>
            <person name="Hugenholtz P."/>
            <person name="Kyrpides N.C."/>
            <person name="Klenk H.P."/>
            <person name="Lapidus A."/>
        </authorList>
    </citation>
    <scope>NUCLEOTIDE SEQUENCE [LARGE SCALE GENOMIC DNA]</scope>
    <source>
        <strain evidence="2">DSM 10331 / JCM 15462 / NBRC 103882 / ICP</strain>
    </source>
</reference>
<dbReference type="eggNOG" id="ENOG5032FM8">
    <property type="taxonomic scope" value="Bacteria"/>
</dbReference>
<organism evidence="1 2">
    <name type="scientific">Acidimicrobium ferrooxidans (strain DSM 10331 / JCM 15462 / NBRC 103882 / ICP)</name>
    <dbReference type="NCBI Taxonomy" id="525909"/>
    <lineage>
        <taxon>Bacteria</taxon>
        <taxon>Bacillati</taxon>
        <taxon>Actinomycetota</taxon>
        <taxon>Acidimicrobiia</taxon>
        <taxon>Acidimicrobiales</taxon>
        <taxon>Acidimicrobiaceae</taxon>
        <taxon>Acidimicrobium</taxon>
    </lineage>
</organism>
<evidence type="ECO:0000313" key="1">
    <source>
        <dbReference type="EMBL" id="ACU54048.1"/>
    </source>
</evidence>
<accession>C7LZ90</accession>
<dbReference type="EMBL" id="CP001631">
    <property type="protein sequence ID" value="ACU54048.1"/>
    <property type="molecule type" value="Genomic_DNA"/>
</dbReference>
<protein>
    <submittedName>
        <fullName evidence="1">Uncharacterized protein</fullName>
    </submittedName>
</protein>
<proteinExistence type="predicted"/>
<sequence>MEAEEREHDGSVPVRFVRDFVELPLPFEVAAPLLSRQSAEWLGDLASEVTADDAGLRAVLGLRAGLLRTPVAFRIASPRRLGDDELQLPMTWEGAQAPWLFPRLDGLLGVSKVGPELCQLWLEGSYRPPLGRTGLLIDQTLLYRVADATIRRFLEHVARGLVELGSAGT</sequence>
<dbReference type="KEGG" id="afo:Afer_1115"/>
<dbReference type="HOGENOM" id="CLU_1575096_0_0_11"/>
<keyword evidence="2" id="KW-1185">Reference proteome</keyword>